<evidence type="ECO:0000313" key="2">
    <source>
        <dbReference type="EMBL" id="THG92149.1"/>
    </source>
</evidence>
<dbReference type="EMBL" id="ALPT02000032">
    <property type="protein sequence ID" value="KGA97310.1"/>
    <property type="molecule type" value="Genomic_DNA"/>
</dbReference>
<reference evidence="1 3" key="1">
    <citation type="journal article" date="2014" name="Genome Announc.">
        <title>Draft Genome Sequence of Bacillus alcalophilus AV1934, a Classic Alkaliphile Isolated from Human Feces in 1934.</title>
        <authorList>
            <person name="Attie O."/>
            <person name="Jayaprakash A."/>
            <person name="Shah H."/>
            <person name="Paulsen I.T."/>
            <person name="Morino M."/>
            <person name="Takahashi Y."/>
            <person name="Narumi I."/>
            <person name="Sachidanandam R."/>
            <person name="Satoh K."/>
            <person name="Ito M."/>
            <person name="Krulwich T.A."/>
        </authorList>
    </citation>
    <scope>NUCLEOTIDE SEQUENCE [LARGE SCALE GENOMIC DNA]</scope>
    <source>
        <strain evidence="1 3">AV1934</strain>
    </source>
</reference>
<protein>
    <submittedName>
        <fullName evidence="1">Uncharacterized protein</fullName>
    </submittedName>
</protein>
<dbReference type="AlphaFoldDB" id="A0A094XEX9"/>
<dbReference type="Proteomes" id="UP000002754">
    <property type="component" value="Unassembled WGS sequence"/>
</dbReference>
<dbReference type="RefSeq" id="WP_003322126.1">
    <property type="nucleotide sequence ID" value="NZ_ALPT02000032.1"/>
</dbReference>
<dbReference type="STRING" id="1218173.BALCAV_0210900"/>
<dbReference type="EMBL" id="JALP01000018">
    <property type="protein sequence ID" value="THG92149.1"/>
    <property type="molecule type" value="Genomic_DNA"/>
</dbReference>
<organism evidence="1 3">
    <name type="scientific">Alkalihalobacillus alcalophilus ATCC 27647 = CGMCC 1.3604</name>
    <dbReference type="NCBI Taxonomy" id="1218173"/>
    <lineage>
        <taxon>Bacteria</taxon>
        <taxon>Bacillati</taxon>
        <taxon>Bacillota</taxon>
        <taxon>Bacilli</taxon>
        <taxon>Bacillales</taxon>
        <taxon>Bacillaceae</taxon>
        <taxon>Alkalihalobacillus</taxon>
    </lineage>
</organism>
<dbReference type="OrthoDB" id="2679997at2"/>
<dbReference type="eggNOG" id="ENOG5032QXU">
    <property type="taxonomic scope" value="Bacteria"/>
</dbReference>
<dbReference type="Proteomes" id="UP000297014">
    <property type="component" value="Unassembled WGS sequence"/>
</dbReference>
<name>A0A094XEX9_ALKAL</name>
<accession>A0A094XEX9</accession>
<proteinExistence type="predicted"/>
<gene>
    <name evidence="2" type="ORF">AJ85_16665</name>
    <name evidence="1" type="ORF">BALCAV_0210900</name>
</gene>
<reference evidence="2 4" key="2">
    <citation type="submission" date="2014-01" db="EMBL/GenBank/DDBJ databases">
        <title>Draft genome sequencing of Bacillus alcalophilus CGMCC 1.3604.</title>
        <authorList>
            <person name="Yang J."/>
            <person name="Diao L."/>
            <person name="Yang S."/>
        </authorList>
    </citation>
    <scope>NUCLEOTIDE SEQUENCE [LARGE SCALE GENOMIC DNA]</scope>
    <source>
        <strain evidence="2 4">CGMCC 1.3604</strain>
    </source>
</reference>
<evidence type="ECO:0000313" key="3">
    <source>
        <dbReference type="Proteomes" id="UP000002754"/>
    </source>
</evidence>
<evidence type="ECO:0000313" key="4">
    <source>
        <dbReference type="Proteomes" id="UP000297014"/>
    </source>
</evidence>
<keyword evidence="3" id="KW-1185">Reference proteome</keyword>
<sequence length="230" mass="26834">MSKTPSTTSFHDKEIQYKQKLLHYRSEVTKLTNEGQKKDQLLKEQQDTILSLKEKIKQIPQEIMAVDPKLYEDTFIIQSYFAYSMMIPKEDHTVTIKGHFIMKNLGTTPLHEPIICFVFNQPKLSNLAGKISHPKQRDLNMYLMDDQNLEQSWSFTENQSRKEAKKTGQYWLRPNNIQKLEPNETLSFSDFEIEIPKGVDNPSFVVDAYIYGREISEGKSADNQIMCNIF</sequence>
<evidence type="ECO:0000313" key="1">
    <source>
        <dbReference type="EMBL" id="KGA97310.1"/>
    </source>
</evidence>
<comment type="caution">
    <text evidence="1">The sequence shown here is derived from an EMBL/GenBank/DDBJ whole genome shotgun (WGS) entry which is preliminary data.</text>
</comment>